<dbReference type="InterPro" id="IPR005804">
    <property type="entry name" value="FA_desaturase_dom"/>
</dbReference>
<protein>
    <submittedName>
        <fullName evidence="2">Acyl-CoA desaturase</fullName>
    </submittedName>
</protein>
<name>A0ABP9F5J2_9ACTN</name>
<dbReference type="RefSeq" id="WP_345579394.1">
    <property type="nucleotide sequence ID" value="NZ_BAABLV010000013.1"/>
</dbReference>
<evidence type="ECO:0000313" key="2">
    <source>
        <dbReference type="EMBL" id="GAA4893421.1"/>
    </source>
</evidence>
<gene>
    <name evidence="2" type="ORF">GCM10025789_08240</name>
</gene>
<proteinExistence type="predicted"/>
<dbReference type="CDD" id="cd03506">
    <property type="entry name" value="Delta6-FADS-like"/>
    <property type="match status" value="1"/>
</dbReference>
<evidence type="ECO:0000313" key="3">
    <source>
        <dbReference type="Proteomes" id="UP001501521"/>
    </source>
</evidence>
<dbReference type="Pfam" id="PF00487">
    <property type="entry name" value="FA_desaturase"/>
    <property type="match status" value="1"/>
</dbReference>
<sequence length="417" mass="47410">MTATELRTNRITVSTPRVRAEASSTGRPNPIAHLSPADIEAIGRELDELRDEVMNSRGAKDAEYIRGVIRLQRMLEAGSRVVLLFSKFPPAFVAGTAGLTLAKIIENTEIGHNILHGQWDWMRDKKIHSSTWEWDFASPADQWKRSHNVEHHTYTNVVGMDNDLGYNIMRVDAGQEWQLKHLFQSVTNFFTMLFFEYGIAAYDMQVKQWKDGERPTAEFKADLTATLKKIGKQFSKDYVVHPLLSGPSALSTLAANAIANTLRNVWTHSVILCGHLPEGVETFETESIEGETRGEWYLRQMLGSANITGSKLMHLMTGHLSHQIEHHLFPDMPSNRYPQIAPRIRELMERHDLRYVSGPLHQQVFSAWRTVLRHSVPNKREGVSRFREVAEAARDAVGDLVRQTRGMWRPRRAAVAA</sequence>
<reference evidence="3" key="1">
    <citation type="journal article" date="2019" name="Int. J. Syst. Evol. Microbiol.">
        <title>The Global Catalogue of Microorganisms (GCM) 10K type strain sequencing project: providing services to taxonomists for standard genome sequencing and annotation.</title>
        <authorList>
            <consortium name="The Broad Institute Genomics Platform"/>
            <consortium name="The Broad Institute Genome Sequencing Center for Infectious Disease"/>
            <person name="Wu L."/>
            <person name="Ma J."/>
        </authorList>
    </citation>
    <scope>NUCLEOTIDE SEQUENCE [LARGE SCALE GENOMIC DNA]</scope>
    <source>
        <strain evidence="3">JCM 19125</strain>
    </source>
</reference>
<feature type="domain" description="Fatty acid desaturase" evidence="1">
    <location>
        <begin position="98"/>
        <end position="357"/>
    </location>
</feature>
<dbReference type="Proteomes" id="UP001501521">
    <property type="component" value="Unassembled WGS sequence"/>
</dbReference>
<organism evidence="2 3">
    <name type="scientific">Tessaracoccus lubricantis</name>
    <dbReference type="NCBI Taxonomy" id="545543"/>
    <lineage>
        <taxon>Bacteria</taxon>
        <taxon>Bacillati</taxon>
        <taxon>Actinomycetota</taxon>
        <taxon>Actinomycetes</taxon>
        <taxon>Propionibacteriales</taxon>
        <taxon>Propionibacteriaceae</taxon>
        <taxon>Tessaracoccus</taxon>
    </lineage>
</organism>
<evidence type="ECO:0000259" key="1">
    <source>
        <dbReference type="Pfam" id="PF00487"/>
    </source>
</evidence>
<accession>A0ABP9F5J2</accession>
<dbReference type="PANTHER" id="PTHR19353">
    <property type="entry name" value="FATTY ACID DESATURASE 2"/>
    <property type="match status" value="1"/>
</dbReference>
<keyword evidence="3" id="KW-1185">Reference proteome</keyword>
<dbReference type="InterPro" id="IPR012171">
    <property type="entry name" value="Fatty_acid_desaturase"/>
</dbReference>
<dbReference type="PANTHER" id="PTHR19353:SF19">
    <property type="entry name" value="DELTA(5) FATTY ACID DESATURASE C-RELATED"/>
    <property type="match status" value="1"/>
</dbReference>
<dbReference type="EMBL" id="BAABLV010000013">
    <property type="protein sequence ID" value="GAA4893421.1"/>
    <property type="molecule type" value="Genomic_DNA"/>
</dbReference>
<comment type="caution">
    <text evidence="2">The sequence shown here is derived from an EMBL/GenBank/DDBJ whole genome shotgun (WGS) entry which is preliminary data.</text>
</comment>